<dbReference type="Pfam" id="PF00134">
    <property type="entry name" value="Cyclin_N"/>
    <property type="match status" value="1"/>
</dbReference>
<evidence type="ECO:0000259" key="5">
    <source>
        <dbReference type="Pfam" id="PF16500"/>
    </source>
</evidence>
<dbReference type="Gene3D" id="1.10.472.10">
    <property type="entry name" value="Cyclin-like"/>
    <property type="match status" value="2"/>
</dbReference>
<name>A0A5J5MTT6_MUNRE</name>
<reference evidence="6 7" key="1">
    <citation type="submission" date="2019-06" db="EMBL/GenBank/DDBJ databases">
        <title>Discovery of a novel chromosome fission-fusion reversal in muntjac.</title>
        <authorList>
            <person name="Mudd A.B."/>
            <person name="Bredeson J.V."/>
            <person name="Baum R."/>
            <person name="Hockemeyer D."/>
            <person name="Rokhsar D.S."/>
        </authorList>
    </citation>
    <scope>NUCLEOTIDE SEQUENCE [LARGE SCALE GENOMIC DNA]</scope>
    <source>
        <strain evidence="6">UCam_UCB_Mr</strain>
        <tissue evidence="6">Fibroblast cell line</tissue>
    </source>
</reference>
<dbReference type="Pfam" id="PF16500">
    <property type="entry name" value="Cyclin_N2"/>
    <property type="match status" value="1"/>
</dbReference>
<dbReference type="SUPFAM" id="SSF47954">
    <property type="entry name" value="Cyclin-like"/>
    <property type="match status" value="1"/>
</dbReference>
<feature type="compositionally biased region" description="Basic and acidic residues" evidence="3">
    <location>
        <begin position="47"/>
        <end position="56"/>
    </location>
</feature>
<keyword evidence="2" id="KW-0132">Cell division</keyword>
<evidence type="ECO:0000256" key="1">
    <source>
        <dbReference type="ARBA" id="ARBA00006955"/>
    </source>
</evidence>
<evidence type="ECO:0008006" key="8">
    <source>
        <dbReference type="Google" id="ProtNLM"/>
    </source>
</evidence>
<proteinExistence type="inferred from homology"/>
<evidence type="ECO:0000313" key="7">
    <source>
        <dbReference type="Proteomes" id="UP000326062"/>
    </source>
</evidence>
<feature type="region of interest" description="Disordered" evidence="3">
    <location>
        <begin position="1"/>
        <end position="72"/>
    </location>
</feature>
<evidence type="ECO:0000313" key="6">
    <source>
        <dbReference type="EMBL" id="KAB0383921.1"/>
    </source>
</evidence>
<feature type="domain" description="Cyclin N-terminal" evidence="4">
    <location>
        <begin position="113"/>
        <end position="170"/>
    </location>
</feature>
<sequence>MVGSSAPRPLENINPEKEAPAQQSPTGWAVAPIKDLPINDYQRMQKRPTESKKAESEDVPAVTLPGPRKPLEPLDYPMDGSLESPHTMDTSIVLEDEKSGSVNEVPDYHEDVHTYLREMETVTNRMKAILENWLAEVGEEYKLQNETLHLAVNYLDRFLSSMSKQVLRMQHLVLKVLAFDLALQTVNQFLTQYFLHQQPAKGKVGNADSYLQYLPSVITAVVFHVAIYTVLRQSWPESLPCLMDLHQTHLRAPQHFPGVSLLSSPGTLNV</sequence>
<dbReference type="AlphaFoldDB" id="A0A5J5MTT6"/>
<evidence type="ECO:0000259" key="4">
    <source>
        <dbReference type="Pfam" id="PF00134"/>
    </source>
</evidence>
<protein>
    <recommendedName>
        <fullName evidence="8">Cyclin N-terminal domain-containing protein</fullName>
    </recommendedName>
</protein>
<keyword evidence="2" id="KW-0131">Cell cycle</keyword>
<accession>A0A5J5MTT6</accession>
<evidence type="ECO:0000256" key="3">
    <source>
        <dbReference type="SAM" id="MobiDB-lite"/>
    </source>
</evidence>
<dbReference type="InterPro" id="IPR006671">
    <property type="entry name" value="Cyclin_N"/>
</dbReference>
<feature type="domain" description="Cyclin-A N-terminal APC/C binding region" evidence="5">
    <location>
        <begin position="45"/>
        <end position="91"/>
    </location>
</feature>
<dbReference type="InterPro" id="IPR039361">
    <property type="entry name" value="Cyclin"/>
</dbReference>
<dbReference type="EMBL" id="VCEB01000002">
    <property type="protein sequence ID" value="KAB0383921.1"/>
    <property type="molecule type" value="Genomic_DNA"/>
</dbReference>
<dbReference type="InterPro" id="IPR036915">
    <property type="entry name" value="Cyclin-like_sf"/>
</dbReference>
<gene>
    <name evidence="6" type="ORF">FD755_005838</name>
</gene>
<comment type="similarity">
    <text evidence="1">Belongs to the cyclin family. Cyclin AB subfamily.</text>
</comment>
<dbReference type="Proteomes" id="UP000326062">
    <property type="component" value="Chromosome 2"/>
</dbReference>
<dbReference type="InterPro" id="IPR032447">
    <property type="entry name" value="Cyclin-A_N"/>
</dbReference>
<keyword evidence="2" id="KW-0498">Mitosis</keyword>
<dbReference type="PANTHER" id="PTHR10177">
    <property type="entry name" value="CYCLINS"/>
    <property type="match status" value="1"/>
</dbReference>
<organism evidence="6 7">
    <name type="scientific">Muntiacus reevesi</name>
    <name type="common">Reeves' muntjac</name>
    <name type="synonym">Cervus reevesi</name>
    <dbReference type="NCBI Taxonomy" id="9886"/>
    <lineage>
        <taxon>Eukaryota</taxon>
        <taxon>Metazoa</taxon>
        <taxon>Chordata</taxon>
        <taxon>Craniata</taxon>
        <taxon>Vertebrata</taxon>
        <taxon>Euteleostomi</taxon>
        <taxon>Mammalia</taxon>
        <taxon>Eutheria</taxon>
        <taxon>Laurasiatheria</taxon>
        <taxon>Artiodactyla</taxon>
        <taxon>Ruminantia</taxon>
        <taxon>Pecora</taxon>
        <taxon>Cervidae</taxon>
        <taxon>Muntiacinae</taxon>
        <taxon>Muntiacus</taxon>
    </lineage>
</organism>
<comment type="caution">
    <text evidence="6">The sequence shown here is derived from an EMBL/GenBank/DDBJ whole genome shotgun (WGS) entry which is preliminary data.</text>
</comment>
<evidence type="ECO:0000256" key="2">
    <source>
        <dbReference type="ARBA" id="ARBA00022776"/>
    </source>
</evidence>
<keyword evidence="7" id="KW-1185">Reference proteome</keyword>